<feature type="transmembrane region" description="Helical" evidence="7">
    <location>
        <begin position="446"/>
        <end position="466"/>
    </location>
</feature>
<evidence type="ECO:0000313" key="10">
    <source>
        <dbReference type="Proteomes" id="UP001244011"/>
    </source>
</evidence>
<dbReference type="Pfam" id="PF07690">
    <property type="entry name" value="MFS_1"/>
    <property type="match status" value="1"/>
</dbReference>
<dbReference type="PANTHER" id="PTHR43791:SF52">
    <property type="entry name" value="TRANSPORTER, PUTATIVE (AFU_ORTHOLOGUE AFUA_1G11820)-RELATED"/>
    <property type="match status" value="1"/>
</dbReference>
<protein>
    <submittedName>
        <fullName evidence="9">Major facilitator superfamily domain-containing protein</fullName>
    </submittedName>
</protein>
<evidence type="ECO:0000256" key="5">
    <source>
        <dbReference type="ARBA" id="ARBA00023136"/>
    </source>
</evidence>
<evidence type="ECO:0000259" key="8">
    <source>
        <dbReference type="PROSITE" id="PS50850"/>
    </source>
</evidence>
<keyword evidence="10" id="KW-1185">Reference proteome</keyword>
<feature type="transmembrane region" description="Helical" evidence="7">
    <location>
        <begin position="91"/>
        <end position="109"/>
    </location>
</feature>
<feature type="transmembrane region" description="Helical" evidence="7">
    <location>
        <begin position="325"/>
        <end position="342"/>
    </location>
</feature>
<proteinExistence type="predicted"/>
<dbReference type="AlphaFoldDB" id="A0AAJ0BU71"/>
<evidence type="ECO:0000256" key="3">
    <source>
        <dbReference type="ARBA" id="ARBA00022692"/>
    </source>
</evidence>
<keyword evidence="2" id="KW-0813">Transport</keyword>
<keyword evidence="3 7" id="KW-0812">Transmembrane</keyword>
<dbReference type="Proteomes" id="UP001244011">
    <property type="component" value="Unassembled WGS sequence"/>
</dbReference>
<comment type="caution">
    <text evidence="9">The sequence shown here is derived from an EMBL/GenBank/DDBJ whole genome shotgun (WGS) entry which is preliminary data.</text>
</comment>
<evidence type="ECO:0000256" key="7">
    <source>
        <dbReference type="SAM" id="Phobius"/>
    </source>
</evidence>
<feature type="domain" description="Major facilitator superfamily (MFS) profile" evidence="8">
    <location>
        <begin position="55"/>
        <end position="472"/>
    </location>
</feature>
<feature type="transmembrane region" description="Helical" evidence="7">
    <location>
        <begin position="53"/>
        <end position="71"/>
    </location>
</feature>
<dbReference type="PANTHER" id="PTHR43791">
    <property type="entry name" value="PERMEASE-RELATED"/>
    <property type="match status" value="1"/>
</dbReference>
<feature type="transmembrane region" description="Helical" evidence="7">
    <location>
        <begin position="414"/>
        <end position="434"/>
    </location>
</feature>
<organism evidence="9 10">
    <name type="scientific">Phialemonium atrogriseum</name>
    <dbReference type="NCBI Taxonomy" id="1093897"/>
    <lineage>
        <taxon>Eukaryota</taxon>
        <taxon>Fungi</taxon>
        <taxon>Dikarya</taxon>
        <taxon>Ascomycota</taxon>
        <taxon>Pezizomycotina</taxon>
        <taxon>Sordariomycetes</taxon>
        <taxon>Sordariomycetidae</taxon>
        <taxon>Cephalothecales</taxon>
        <taxon>Cephalothecaceae</taxon>
        <taxon>Phialemonium</taxon>
    </lineage>
</organism>
<dbReference type="FunFam" id="1.20.1250.20:FF:000068">
    <property type="entry name" value="MFS general substrate transporter"/>
    <property type="match status" value="1"/>
</dbReference>
<evidence type="ECO:0000256" key="4">
    <source>
        <dbReference type="ARBA" id="ARBA00022989"/>
    </source>
</evidence>
<feature type="transmembrane region" description="Helical" evidence="7">
    <location>
        <begin position="285"/>
        <end position="305"/>
    </location>
</feature>
<feature type="transmembrane region" description="Helical" evidence="7">
    <location>
        <begin position="381"/>
        <end position="402"/>
    </location>
</feature>
<feature type="transmembrane region" description="Helical" evidence="7">
    <location>
        <begin position="181"/>
        <end position="202"/>
    </location>
</feature>
<dbReference type="PROSITE" id="PS50850">
    <property type="entry name" value="MFS"/>
    <property type="match status" value="1"/>
</dbReference>
<dbReference type="SUPFAM" id="SSF103473">
    <property type="entry name" value="MFS general substrate transporter"/>
    <property type="match status" value="1"/>
</dbReference>
<accession>A0AAJ0BU71</accession>
<sequence length="504" mass="55995">MSALEKTSGEHAVTTTGVHDAESNSVDKVPNSPTDPDFIDPAAEKRLLWKLDLTIYPILYIVYMMSFLDRINISNARIQGLTGDLELTGNRFNIALFVYFIPYILLEVPSNMLIRKVRPSLYLGGLMFCWGVVNMAMGFVHSYAALVVLRFFLGAFEAGVLPGIIYLTSMYYKRHEFQTRMSVLFSSTLIGGAFGGLLAYAIAHLGGREGYAAWRWIFIIEGAITAFISFIAAFLIVDWPEQCRYLSAEEKALLKRRLAADGSKLCRMDKLDSQATKLIFSDYKIWLGSLMYMGIGTTGYATTFFMPTILSEFHWTAREAQVHTIPVYVVAAAGMLSASWASDRLKHRYGFIVLGVLIATMGYSILLAQTTDGGLSRDTKYAAVFLVCLGGYIATPMPLAWLANNVSGHWKRAFASGLQITLGNIAGIVGANIFLVDEAPTYHTGYGVAFGMLWMGCIAATAMFFLMRRENARRDAGEMDHRLAEPQEKVNNMGDHHPSFRFTL</sequence>
<evidence type="ECO:0000256" key="2">
    <source>
        <dbReference type="ARBA" id="ARBA00022448"/>
    </source>
</evidence>
<feature type="region of interest" description="Disordered" evidence="6">
    <location>
        <begin position="1"/>
        <end position="34"/>
    </location>
</feature>
<dbReference type="InterPro" id="IPR011701">
    <property type="entry name" value="MFS"/>
</dbReference>
<feature type="transmembrane region" description="Helical" evidence="7">
    <location>
        <begin position="214"/>
        <end position="237"/>
    </location>
</feature>
<evidence type="ECO:0000313" key="9">
    <source>
        <dbReference type="EMBL" id="KAK1763473.1"/>
    </source>
</evidence>
<evidence type="ECO:0000256" key="6">
    <source>
        <dbReference type="SAM" id="MobiDB-lite"/>
    </source>
</evidence>
<comment type="subcellular location">
    <subcellularLocation>
        <location evidence="1">Membrane</location>
        <topology evidence="1">Multi-pass membrane protein</topology>
    </subcellularLocation>
</comment>
<name>A0AAJ0BU71_9PEZI</name>
<dbReference type="GO" id="GO:0016020">
    <property type="term" value="C:membrane"/>
    <property type="evidence" value="ECO:0007669"/>
    <property type="project" value="UniProtKB-SubCell"/>
</dbReference>
<dbReference type="GeneID" id="85306133"/>
<feature type="transmembrane region" description="Helical" evidence="7">
    <location>
        <begin position="147"/>
        <end position="169"/>
    </location>
</feature>
<dbReference type="Gene3D" id="1.20.1250.20">
    <property type="entry name" value="MFS general substrate transporter like domains"/>
    <property type="match status" value="2"/>
</dbReference>
<dbReference type="RefSeq" id="XP_060279686.1">
    <property type="nucleotide sequence ID" value="XM_060422946.1"/>
</dbReference>
<feature type="compositionally biased region" description="Polar residues" evidence="6">
    <location>
        <begin position="13"/>
        <end position="34"/>
    </location>
</feature>
<evidence type="ECO:0000256" key="1">
    <source>
        <dbReference type="ARBA" id="ARBA00004141"/>
    </source>
</evidence>
<keyword evidence="5 7" id="KW-0472">Membrane</keyword>
<feature type="transmembrane region" description="Helical" evidence="7">
    <location>
        <begin position="349"/>
        <end position="369"/>
    </location>
</feature>
<dbReference type="GO" id="GO:0022857">
    <property type="term" value="F:transmembrane transporter activity"/>
    <property type="evidence" value="ECO:0007669"/>
    <property type="project" value="InterPro"/>
</dbReference>
<dbReference type="EMBL" id="MU839027">
    <property type="protein sequence ID" value="KAK1763473.1"/>
    <property type="molecule type" value="Genomic_DNA"/>
</dbReference>
<gene>
    <name evidence="9" type="ORF">QBC33DRAFT_245535</name>
</gene>
<dbReference type="InterPro" id="IPR036259">
    <property type="entry name" value="MFS_trans_sf"/>
</dbReference>
<feature type="transmembrane region" description="Helical" evidence="7">
    <location>
        <begin position="121"/>
        <end position="141"/>
    </location>
</feature>
<reference evidence="9" key="1">
    <citation type="submission" date="2023-06" db="EMBL/GenBank/DDBJ databases">
        <title>Genome-scale phylogeny and comparative genomics of the fungal order Sordariales.</title>
        <authorList>
            <consortium name="Lawrence Berkeley National Laboratory"/>
            <person name="Hensen N."/>
            <person name="Bonometti L."/>
            <person name="Westerberg I."/>
            <person name="Brannstrom I.O."/>
            <person name="Guillou S."/>
            <person name="Cros-Aarteil S."/>
            <person name="Calhoun S."/>
            <person name="Haridas S."/>
            <person name="Kuo A."/>
            <person name="Mondo S."/>
            <person name="Pangilinan J."/>
            <person name="Riley R."/>
            <person name="Labutti K."/>
            <person name="Andreopoulos B."/>
            <person name="Lipzen A."/>
            <person name="Chen C."/>
            <person name="Yanf M."/>
            <person name="Daum C."/>
            <person name="Ng V."/>
            <person name="Clum A."/>
            <person name="Steindorff A."/>
            <person name="Ohm R."/>
            <person name="Martin F."/>
            <person name="Silar P."/>
            <person name="Natvig D."/>
            <person name="Lalanne C."/>
            <person name="Gautier V."/>
            <person name="Ament-Velasquez S.L."/>
            <person name="Kruys A."/>
            <person name="Hutchinson M.I."/>
            <person name="Powell A.J."/>
            <person name="Barry K."/>
            <person name="Miller A.N."/>
            <person name="Grigoriev I.V."/>
            <person name="Debuchy R."/>
            <person name="Gladieux P."/>
            <person name="Thoren M.H."/>
            <person name="Johannesson H."/>
        </authorList>
    </citation>
    <scope>NUCLEOTIDE SEQUENCE</scope>
    <source>
        <strain evidence="9">8032-3</strain>
    </source>
</reference>
<dbReference type="FunFam" id="1.20.1250.20:FF:000034">
    <property type="entry name" value="MFS general substrate transporter"/>
    <property type="match status" value="1"/>
</dbReference>
<keyword evidence="4 7" id="KW-1133">Transmembrane helix</keyword>
<dbReference type="InterPro" id="IPR020846">
    <property type="entry name" value="MFS_dom"/>
</dbReference>